<evidence type="ECO:0000256" key="1">
    <source>
        <dbReference type="ARBA" id="ARBA00009477"/>
    </source>
</evidence>
<evidence type="ECO:0000259" key="5">
    <source>
        <dbReference type="Pfam" id="PF25954"/>
    </source>
</evidence>
<comment type="similarity">
    <text evidence="1">Belongs to the membrane fusion protein (MFP) (TC 8.A.1) family.</text>
</comment>
<dbReference type="GO" id="GO:0030288">
    <property type="term" value="C:outer membrane-bounded periplasmic space"/>
    <property type="evidence" value="ECO:0007669"/>
    <property type="project" value="TreeGrafter"/>
</dbReference>
<dbReference type="Gene3D" id="2.40.30.170">
    <property type="match status" value="1"/>
</dbReference>
<evidence type="ECO:0000256" key="2">
    <source>
        <dbReference type="ARBA" id="ARBA00022448"/>
    </source>
</evidence>
<feature type="region of interest" description="Disordered" evidence="3">
    <location>
        <begin position="25"/>
        <end position="68"/>
    </location>
</feature>
<reference evidence="8 9" key="1">
    <citation type="submission" date="2020-07" db="EMBL/GenBank/DDBJ databases">
        <authorList>
            <person name="Xu S."/>
            <person name="Li A."/>
        </authorList>
    </citation>
    <scope>NUCLEOTIDE SEQUENCE [LARGE SCALE GENOMIC DNA]</scope>
    <source>
        <strain evidence="8 9">SG-8</strain>
    </source>
</reference>
<dbReference type="PANTHER" id="PTHR30097">
    <property type="entry name" value="CATION EFFLUX SYSTEM PROTEIN CUSB"/>
    <property type="match status" value="1"/>
</dbReference>
<dbReference type="PROSITE" id="PS51257">
    <property type="entry name" value="PROKAR_LIPOPROTEIN"/>
    <property type="match status" value="1"/>
</dbReference>
<gene>
    <name evidence="8" type="ORF">H4F99_03520</name>
</gene>
<dbReference type="Pfam" id="PF25973">
    <property type="entry name" value="BSH_CzcB"/>
    <property type="match status" value="1"/>
</dbReference>
<dbReference type="InterPro" id="IPR011053">
    <property type="entry name" value="Single_hybrid_motif"/>
</dbReference>
<dbReference type="InterPro" id="IPR051909">
    <property type="entry name" value="MFP_Cation_Efflux"/>
</dbReference>
<dbReference type="FunFam" id="2.40.420.20:FF:000006">
    <property type="entry name" value="RND family efflux transporter MFP subunit"/>
    <property type="match status" value="1"/>
</dbReference>
<feature type="domain" description="CzcB-like C-terminal circularly permuted SH3-like" evidence="7">
    <location>
        <begin position="268"/>
        <end position="328"/>
    </location>
</feature>
<dbReference type="EMBL" id="JACHTE010000002">
    <property type="protein sequence ID" value="MBB1087554.1"/>
    <property type="molecule type" value="Genomic_DNA"/>
</dbReference>
<feature type="compositionally biased region" description="Basic and acidic residues" evidence="3">
    <location>
        <begin position="42"/>
        <end position="68"/>
    </location>
</feature>
<dbReference type="SUPFAM" id="SSF51230">
    <property type="entry name" value="Single hybrid motif"/>
    <property type="match status" value="1"/>
</dbReference>
<dbReference type="PANTHER" id="PTHR30097:SF4">
    <property type="entry name" value="SLR6042 PROTEIN"/>
    <property type="match status" value="1"/>
</dbReference>
<dbReference type="Proteomes" id="UP000552587">
    <property type="component" value="Unassembled WGS sequence"/>
</dbReference>
<accession>A0A7W3YD99</accession>
<evidence type="ECO:0000259" key="6">
    <source>
        <dbReference type="Pfam" id="PF25973"/>
    </source>
</evidence>
<dbReference type="Pfam" id="PF25975">
    <property type="entry name" value="CzcB_C"/>
    <property type="match status" value="1"/>
</dbReference>
<dbReference type="AlphaFoldDB" id="A0A7W3YD99"/>
<keyword evidence="9" id="KW-1185">Reference proteome</keyword>
<name>A0A7W3YD99_9GAMM</name>
<dbReference type="InterPro" id="IPR006143">
    <property type="entry name" value="RND_pump_MFP"/>
</dbReference>
<dbReference type="Gene3D" id="2.40.420.20">
    <property type="match status" value="1"/>
</dbReference>
<evidence type="ECO:0000313" key="9">
    <source>
        <dbReference type="Proteomes" id="UP000552587"/>
    </source>
</evidence>
<feature type="signal peptide" evidence="4">
    <location>
        <begin position="1"/>
        <end position="19"/>
    </location>
</feature>
<organism evidence="8 9">
    <name type="scientific">Marilutibacter penaei</name>
    <dbReference type="NCBI Taxonomy" id="2759900"/>
    <lineage>
        <taxon>Bacteria</taxon>
        <taxon>Pseudomonadati</taxon>
        <taxon>Pseudomonadota</taxon>
        <taxon>Gammaproteobacteria</taxon>
        <taxon>Lysobacterales</taxon>
        <taxon>Lysobacteraceae</taxon>
        <taxon>Marilutibacter</taxon>
    </lineage>
</organism>
<keyword evidence="2" id="KW-0813">Transport</keyword>
<evidence type="ECO:0000256" key="3">
    <source>
        <dbReference type="SAM" id="MobiDB-lite"/>
    </source>
</evidence>
<dbReference type="GO" id="GO:0060003">
    <property type="term" value="P:copper ion export"/>
    <property type="evidence" value="ECO:0007669"/>
    <property type="project" value="TreeGrafter"/>
</dbReference>
<feature type="domain" description="CusB-like beta-barrel" evidence="5">
    <location>
        <begin position="186"/>
        <end position="258"/>
    </location>
</feature>
<evidence type="ECO:0000256" key="4">
    <source>
        <dbReference type="SAM" id="SignalP"/>
    </source>
</evidence>
<keyword evidence="4" id="KW-0732">Signal</keyword>
<dbReference type="InterPro" id="IPR058649">
    <property type="entry name" value="CzcB_C"/>
</dbReference>
<dbReference type="GO" id="GO:0046914">
    <property type="term" value="F:transition metal ion binding"/>
    <property type="evidence" value="ECO:0007669"/>
    <property type="project" value="TreeGrafter"/>
</dbReference>
<dbReference type="GO" id="GO:0016020">
    <property type="term" value="C:membrane"/>
    <property type="evidence" value="ECO:0007669"/>
    <property type="project" value="InterPro"/>
</dbReference>
<dbReference type="RefSeq" id="WP_182668337.1">
    <property type="nucleotide sequence ID" value="NZ_JACHTE010000002.1"/>
</dbReference>
<comment type="caution">
    <text evidence="8">The sequence shown here is derived from an EMBL/GenBank/DDBJ whole genome shotgun (WGS) entry which is preliminary data.</text>
</comment>
<dbReference type="NCBIfam" id="TIGR01730">
    <property type="entry name" value="RND_mfp"/>
    <property type="match status" value="1"/>
</dbReference>
<protein>
    <submittedName>
        <fullName evidence="8">Efflux RND transporter periplasmic adaptor subunit</fullName>
    </submittedName>
</protein>
<proteinExistence type="inferred from homology"/>
<evidence type="ECO:0000259" key="7">
    <source>
        <dbReference type="Pfam" id="PF25975"/>
    </source>
</evidence>
<dbReference type="GO" id="GO:0022857">
    <property type="term" value="F:transmembrane transporter activity"/>
    <property type="evidence" value="ECO:0007669"/>
    <property type="project" value="InterPro"/>
</dbReference>
<dbReference type="Pfam" id="PF25954">
    <property type="entry name" value="Beta-barrel_RND_2"/>
    <property type="match status" value="1"/>
</dbReference>
<evidence type="ECO:0000313" key="8">
    <source>
        <dbReference type="EMBL" id="MBB1087554.1"/>
    </source>
</evidence>
<sequence length="340" mass="35393">MTRLGTSVFSCILLGLALSGCGGTPTDGPTAQGGPAQSTPSHDADDAHADNDNADRAHDPRADETHDDALSTRIEADIARESGIVAAPAGPGTIADAHEVQGLLTPIDGRRARIAARFAGPVRALHANLGDAVRAGQTIAVVDSNQSLSPYALTSPISGVVVARDAAVGDIADAGRVLMEVADLSQLWVDLHVYGSDARHLRPGSPVTVVRLDDGTRQQTEVDRVLPATATASQSTVVRARLDNSDGQWRPGTAITAEVVVDRIDVALAVPLAAVQRMAGADAVFVVEGDRYETRPVRLGRRDAVHVEVLEGLVAGEQVVVEQSYLVKADIGKADAGHAH</sequence>
<feature type="domain" description="CzcB-like barrel-sandwich hybrid" evidence="6">
    <location>
        <begin position="111"/>
        <end position="183"/>
    </location>
</feature>
<dbReference type="InterPro" id="IPR058647">
    <property type="entry name" value="BSH_CzcB-like"/>
</dbReference>
<dbReference type="GO" id="GO:0015679">
    <property type="term" value="P:plasma membrane copper ion transport"/>
    <property type="evidence" value="ECO:0007669"/>
    <property type="project" value="TreeGrafter"/>
</dbReference>
<feature type="chain" id="PRO_5031384757" evidence="4">
    <location>
        <begin position="20"/>
        <end position="340"/>
    </location>
</feature>
<dbReference type="InterPro" id="IPR058792">
    <property type="entry name" value="Beta-barrel_RND_2"/>
</dbReference>